<protein>
    <submittedName>
        <fullName evidence="1">Uncharacterized protein</fullName>
    </submittedName>
</protein>
<sequence>MLEEITAAEEVLKELERNQWLFIYEEKEGWYKEESQSISSGLTPIRQELQRFQTQRRKCQQDARVTLQAANIFKRKFGCLENPSTMSWLVASEVPWVEELV</sequence>
<dbReference type="Proteomes" id="UP001153269">
    <property type="component" value="Unassembled WGS sequence"/>
</dbReference>
<evidence type="ECO:0000313" key="2">
    <source>
        <dbReference type="Proteomes" id="UP001153269"/>
    </source>
</evidence>
<proteinExistence type="predicted"/>
<dbReference type="AlphaFoldDB" id="A0A9N7TQ58"/>
<organism evidence="1 2">
    <name type="scientific">Pleuronectes platessa</name>
    <name type="common">European plaice</name>
    <dbReference type="NCBI Taxonomy" id="8262"/>
    <lineage>
        <taxon>Eukaryota</taxon>
        <taxon>Metazoa</taxon>
        <taxon>Chordata</taxon>
        <taxon>Craniata</taxon>
        <taxon>Vertebrata</taxon>
        <taxon>Euteleostomi</taxon>
        <taxon>Actinopterygii</taxon>
        <taxon>Neopterygii</taxon>
        <taxon>Teleostei</taxon>
        <taxon>Neoteleostei</taxon>
        <taxon>Acanthomorphata</taxon>
        <taxon>Carangaria</taxon>
        <taxon>Pleuronectiformes</taxon>
        <taxon>Pleuronectoidei</taxon>
        <taxon>Pleuronectidae</taxon>
        <taxon>Pleuronectes</taxon>
    </lineage>
</organism>
<accession>A0A9N7TQ58</accession>
<evidence type="ECO:0000313" key="1">
    <source>
        <dbReference type="EMBL" id="CAB1416516.1"/>
    </source>
</evidence>
<gene>
    <name evidence="1" type="ORF">PLEPLA_LOCUS4307</name>
</gene>
<dbReference type="EMBL" id="CADEAL010000213">
    <property type="protein sequence ID" value="CAB1416516.1"/>
    <property type="molecule type" value="Genomic_DNA"/>
</dbReference>
<comment type="caution">
    <text evidence="1">The sequence shown here is derived from an EMBL/GenBank/DDBJ whole genome shotgun (WGS) entry which is preliminary data.</text>
</comment>
<reference evidence="1" key="1">
    <citation type="submission" date="2020-03" db="EMBL/GenBank/DDBJ databases">
        <authorList>
            <person name="Weist P."/>
        </authorList>
    </citation>
    <scope>NUCLEOTIDE SEQUENCE</scope>
</reference>
<keyword evidence="2" id="KW-1185">Reference proteome</keyword>
<name>A0A9N7TQ58_PLEPL</name>